<accession>A0A0K8RI04</accession>
<keyword evidence="1" id="KW-0808">Transferase</keyword>
<proteinExistence type="evidence at transcript level"/>
<dbReference type="GO" id="GO:0016301">
    <property type="term" value="F:kinase activity"/>
    <property type="evidence" value="ECO:0007669"/>
    <property type="project" value="UniProtKB-KW"/>
</dbReference>
<evidence type="ECO:0000313" key="1">
    <source>
        <dbReference type="EMBL" id="JAA70109.1"/>
    </source>
</evidence>
<reference evidence="1" key="1">
    <citation type="submission" date="2012-12" db="EMBL/GenBank/DDBJ databases">
        <title>Identification and characterization of a phenylalanine ammonia-lyase gene family in Isatis indigotica Fort.</title>
        <authorList>
            <person name="Liu Q."/>
            <person name="Chen J."/>
            <person name="Zhou X."/>
            <person name="Di P."/>
            <person name="Xiao Y."/>
            <person name="Xuan H."/>
            <person name="Zhang L."/>
            <person name="Chen W."/>
        </authorList>
    </citation>
    <scope>NUCLEOTIDE SEQUENCE</scope>
    <source>
        <tissue evidence="1">Salivary gland</tissue>
    </source>
</reference>
<protein>
    <submittedName>
        <fullName evidence="1">Putative mitogen-activated protein kinase</fullName>
    </submittedName>
</protein>
<organism evidence="1">
    <name type="scientific">Ixodes ricinus</name>
    <name type="common">Common tick</name>
    <name type="synonym">Acarus ricinus</name>
    <dbReference type="NCBI Taxonomy" id="34613"/>
    <lineage>
        <taxon>Eukaryota</taxon>
        <taxon>Metazoa</taxon>
        <taxon>Ecdysozoa</taxon>
        <taxon>Arthropoda</taxon>
        <taxon>Chelicerata</taxon>
        <taxon>Arachnida</taxon>
        <taxon>Acari</taxon>
        <taxon>Parasitiformes</taxon>
        <taxon>Ixodida</taxon>
        <taxon>Ixodoidea</taxon>
        <taxon>Ixodidae</taxon>
        <taxon>Ixodinae</taxon>
        <taxon>Ixodes</taxon>
    </lineage>
</organism>
<dbReference type="EMBL" id="GADI01003699">
    <property type="protein sequence ID" value="JAA70109.1"/>
    <property type="molecule type" value="mRNA"/>
</dbReference>
<sequence length="213" mass="23866">MGRLDTISARMPAHRPDVDGLGVPLAVQHDLRRPVPPRRHILRQEARVVVLGVRHPRQAKVADLEVTSGVEEQVARLEIPVQNIGRMNVFEAPQDLVEEVADVVVAQLLRLEQLVQVSLHQALHNVDIFHLVDCGCPDDVSDVYNIFVLKPCEDLDLPQCPLAVGLVLEWGNLLDGLLFPWSHCRRPTRPCRMHLLRCKLNSCTAVQPRTVGP</sequence>
<keyword evidence="1" id="KW-0418">Kinase</keyword>
<name>A0A0K8RI04_IXORI</name>
<dbReference type="AlphaFoldDB" id="A0A0K8RI04"/>